<feature type="domain" description="PD-(D/E)XK endonuclease-like" evidence="1">
    <location>
        <begin position="17"/>
        <end position="238"/>
    </location>
</feature>
<dbReference type="Gene3D" id="3.90.320.10">
    <property type="match status" value="1"/>
</dbReference>
<sequence>LEAMHKTTHRPNILANAEQAVADEWARLGALSSEYLCAGWLQQCVRNYYDDIYTSEPFETIAVEVEIERGLGTMVSVSSKAQRRNFPRGTPTVPIHAIIDRVVHNPTTDLNYIVDYKFTRAWVTEYWAKRYSFDLSHQFRLYTLAVEAELDITISGAYVYGIHMGKGAADSEDAWKKRSSSRVVLFGPYSWPRPLLEESLEWARELQLEMAWRQNVGVYPQNMHNRYGCSSCDFYQLCASSPRVREGLIRGYGRKGERQ</sequence>
<dbReference type="AlphaFoldDB" id="A0A0F8VEZ6"/>
<name>A0A0F8VEZ6_9ZZZZ</name>
<accession>A0A0F8VEZ6</accession>
<dbReference type="InterPro" id="IPR011604">
    <property type="entry name" value="PDDEXK-like_dom_sf"/>
</dbReference>
<dbReference type="InterPro" id="IPR038726">
    <property type="entry name" value="PDDEXK_AddAB-type"/>
</dbReference>
<comment type="caution">
    <text evidence="2">The sequence shown here is derived from an EMBL/GenBank/DDBJ whole genome shotgun (WGS) entry which is preliminary data.</text>
</comment>
<evidence type="ECO:0000313" key="2">
    <source>
        <dbReference type="EMBL" id="KKK42947.1"/>
    </source>
</evidence>
<evidence type="ECO:0000259" key="1">
    <source>
        <dbReference type="Pfam" id="PF12705"/>
    </source>
</evidence>
<feature type="non-terminal residue" evidence="2">
    <location>
        <position position="1"/>
    </location>
</feature>
<organism evidence="2">
    <name type="scientific">marine sediment metagenome</name>
    <dbReference type="NCBI Taxonomy" id="412755"/>
    <lineage>
        <taxon>unclassified sequences</taxon>
        <taxon>metagenomes</taxon>
        <taxon>ecological metagenomes</taxon>
    </lineage>
</organism>
<proteinExistence type="predicted"/>
<reference evidence="2" key="1">
    <citation type="journal article" date="2015" name="Nature">
        <title>Complex archaea that bridge the gap between prokaryotes and eukaryotes.</title>
        <authorList>
            <person name="Spang A."/>
            <person name="Saw J.H."/>
            <person name="Jorgensen S.L."/>
            <person name="Zaremba-Niedzwiedzka K."/>
            <person name="Martijn J."/>
            <person name="Lind A.E."/>
            <person name="van Eijk R."/>
            <person name="Schleper C."/>
            <person name="Guy L."/>
            <person name="Ettema T.J."/>
        </authorList>
    </citation>
    <scope>NUCLEOTIDE SEQUENCE</scope>
</reference>
<dbReference type="Pfam" id="PF12705">
    <property type="entry name" value="PDDEXK_1"/>
    <property type="match status" value="1"/>
</dbReference>
<dbReference type="EMBL" id="LAZR01070290">
    <property type="protein sequence ID" value="KKK42947.1"/>
    <property type="molecule type" value="Genomic_DNA"/>
</dbReference>
<gene>
    <name evidence="2" type="ORF">LCGC14_3169260</name>
</gene>
<protein>
    <recommendedName>
        <fullName evidence="1">PD-(D/E)XK endonuclease-like domain-containing protein</fullName>
    </recommendedName>
</protein>